<dbReference type="OrthoDB" id="5517793at2"/>
<organism evidence="2 3">
    <name type="scientific">Polyangium spumosum</name>
    <dbReference type="NCBI Taxonomy" id="889282"/>
    <lineage>
        <taxon>Bacteria</taxon>
        <taxon>Pseudomonadati</taxon>
        <taxon>Myxococcota</taxon>
        <taxon>Polyangia</taxon>
        <taxon>Polyangiales</taxon>
        <taxon>Polyangiaceae</taxon>
        <taxon>Polyangium</taxon>
    </lineage>
</organism>
<dbReference type="AlphaFoldDB" id="A0A6N7PUR7"/>
<dbReference type="RefSeq" id="WP_153822471.1">
    <property type="nucleotide sequence ID" value="NZ_WJIE01000008.1"/>
</dbReference>
<dbReference type="EMBL" id="WJIE01000008">
    <property type="protein sequence ID" value="MRG95659.1"/>
    <property type="molecule type" value="Genomic_DNA"/>
</dbReference>
<comment type="caution">
    <text evidence="2">The sequence shown here is derived from an EMBL/GenBank/DDBJ whole genome shotgun (WGS) entry which is preliminary data.</text>
</comment>
<keyword evidence="1" id="KW-0175">Coiled coil</keyword>
<name>A0A6N7PUR7_9BACT</name>
<evidence type="ECO:0000313" key="2">
    <source>
        <dbReference type="EMBL" id="MRG95659.1"/>
    </source>
</evidence>
<dbReference type="Proteomes" id="UP000440224">
    <property type="component" value="Unassembled WGS sequence"/>
</dbReference>
<proteinExistence type="predicted"/>
<sequence>MPAPRTYTSRTALALIGSDLSYTASRFLAHEECTELAPTFVALREKCRMIQAHEQQLRDAIVDAQALVDHANDGLDDFVKDFASTLDKLVGDDRNHPLFKHYFGGKTPSDFAKPVLGKQLEAMAAWVSSLQKSEHAALNTLAPELAALIEKGETAKKAKENAELARDQFRDVGERHAFVEEVNARRKESFGVLAKMPHEKPGLPANFADRFFRREARPVKDEDDAPATIEAVDEAITALEAEIEALREKRAELVAAAEKAAKLQVKAAEEELAALAKKKAAVEAEEAAVRAKIDALKG</sequence>
<protein>
    <submittedName>
        <fullName evidence="2">Uncharacterized protein</fullName>
    </submittedName>
</protein>
<gene>
    <name evidence="2" type="ORF">GF068_27635</name>
</gene>
<evidence type="ECO:0000256" key="1">
    <source>
        <dbReference type="SAM" id="Coils"/>
    </source>
</evidence>
<evidence type="ECO:0000313" key="3">
    <source>
        <dbReference type="Proteomes" id="UP000440224"/>
    </source>
</evidence>
<reference evidence="2 3" key="1">
    <citation type="submission" date="2019-10" db="EMBL/GenBank/DDBJ databases">
        <title>A soil myxobacterium in the family Polyangiaceae.</title>
        <authorList>
            <person name="Li Y."/>
            <person name="Wang J."/>
        </authorList>
    </citation>
    <scope>NUCLEOTIDE SEQUENCE [LARGE SCALE GENOMIC DNA]</scope>
    <source>
        <strain evidence="2 3">DSM 14734</strain>
    </source>
</reference>
<feature type="coiled-coil region" evidence="1">
    <location>
        <begin position="229"/>
        <end position="285"/>
    </location>
</feature>
<accession>A0A6N7PUR7</accession>
<keyword evidence="3" id="KW-1185">Reference proteome</keyword>